<comment type="subunit">
    <text evidence="3">Part of the RNA polymerase complex.</text>
</comment>
<dbReference type="GO" id="GO:0046983">
    <property type="term" value="F:protein dimerization activity"/>
    <property type="evidence" value="ECO:0007669"/>
    <property type="project" value="InterPro"/>
</dbReference>
<dbReference type="InterPro" id="IPR022905">
    <property type="entry name" value="Rpo11-like"/>
</dbReference>
<organism evidence="5">
    <name type="scientific">uncultured marine crenarchaeote HF4000_APKG8G15</name>
    <dbReference type="NCBI Taxonomy" id="455605"/>
    <lineage>
        <taxon>Archaea</taxon>
        <taxon>Nitrososphaerota</taxon>
        <taxon>Nitrososphaeria</taxon>
        <taxon>Nitrosopumilales</taxon>
        <taxon>environmental samples</taxon>
    </lineage>
</organism>
<comment type="catalytic activity">
    <reaction evidence="3">
        <text>RNA(n) + a ribonucleoside 5'-triphosphate = RNA(n+1) + diphosphate</text>
        <dbReference type="Rhea" id="RHEA:21248"/>
        <dbReference type="Rhea" id="RHEA-COMP:14527"/>
        <dbReference type="Rhea" id="RHEA-COMP:17342"/>
        <dbReference type="ChEBI" id="CHEBI:33019"/>
        <dbReference type="ChEBI" id="CHEBI:61557"/>
        <dbReference type="ChEBI" id="CHEBI:140395"/>
        <dbReference type="EC" id="2.7.7.6"/>
    </reaction>
</comment>
<comment type="subcellular location">
    <subcellularLocation>
        <location evidence="3">Cytoplasm</location>
    </subcellularLocation>
</comment>
<sequence>MLPSIVYASLSLTKIKFEISLAKSVLIMIYIHNKFFFAWMEVQLGDLTKKEANLTILGGDIGVMYIIQDEILKSSSTQFAGVIARHPLTDELYMRVVSNNPLKDIIKATNTVIEGAAELKKLLVSKIKVK</sequence>
<evidence type="ECO:0000256" key="1">
    <source>
        <dbReference type="ARBA" id="ARBA00022478"/>
    </source>
</evidence>
<dbReference type="EMBL" id="EU016656">
    <property type="protein sequence ID" value="ABZ09670.1"/>
    <property type="molecule type" value="Genomic_DNA"/>
</dbReference>
<gene>
    <name evidence="3" type="primary">rpo11</name>
    <name evidence="3" type="synonym">rpoL</name>
    <name evidence="5" type="ORF">ALOHA_HF4000APKG8G15ctg1g8</name>
</gene>
<keyword evidence="3" id="KW-0548">Nucleotidyltransferase</keyword>
<keyword evidence="3" id="KW-0963">Cytoplasm</keyword>
<keyword evidence="2 3" id="KW-0804">Transcription</keyword>
<dbReference type="InterPro" id="IPR036603">
    <property type="entry name" value="RBP11-like"/>
</dbReference>
<proteinExistence type="inferred from homology"/>
<evidence type="ECO:0000259" key="4">
    <source>
        <dbReference type="Pfam" id="PF13656"/>
    </source>
</evidence>
<keyword evidence="3" id="KW-0808">Transferase</keyword>
<dbReference type="EC" id="2.7.7.6" evidence="3"/>
<dbReference type="AlphaFoldDB" id="B3TAR1"/>
<reference evidence="5" key="1">
    <citation type="journal article" date="2008" name="ISME J.">
        <title>Genomic patterns of recombination, clonal divergence and environment in marine microbial populations.</title>
        <authorList>
            <person name="Konstantinidis K.T."/>
            <person name="Delong E.F."/>
        </authorList>
    </citation>
    <scope>NUCLEOTIDE SEQUENCE</scope>
</reference>
<comment type="function">
    <text evidence="3">DNA-dependent RNA polymerase (RNAP) catalyzes the transcription of DNA into RNA using the four ribonucleoside triphosphates as substrates.</text>
</comment>
<dbReference type="Gene3D" id="3.30.1360.10">
    <property type="entry name" value="RNA polymerase, RBP11-like subunit"/>
    <property type="match status" value="1"/>
</dbReference>
<dbReference type="SUPFAM" id="SSF55257">
    <property type="entry name" value="RBP11-like subunits of RNA polymerase"/>
    <property type="match status" value="1"/>
</dbReference>
<dbReference type="GO" id="GO:0003899">
    <property type="term" value="F:DNA-directed RNA polymerase activity"/>
    <property type="evidence" value="ECO:0007669"/>
    <property type="project" value="UniProtKB-UniRule"/>
</dbReference>
<dbReference type="Pfam" id="PF13656">
    <property type="entry name" value="RNA_pol_L_2"/>
    <property type="match status" value="1"/>
</dbReference>
<accession>B3TAR1</accession>
<dbReference type="GO" id="GO:0006351">
    <property type="term" value="P:DNA-templated transcription"/>
    <property type="evidence" value="ECO:0007669"/>
    <property type="project" value="UniProtKB-UniRule"/>
</dbReference>
<evidence type="ECO:0000313" key="5">
    <source>
        <dbReference type="EMBL" id="ABZ09670.1"/>
    </source>
</evidence>
<protein>
    <recommendedName>
        <fullName evidence="3">DNA-directed RNA polymerase subunit Rpo11</fullName>
        <ecNumber evidence="3">2.7.7.6</ecNumber>
    </recommendedName>
    <alternativeName>
        <fullName evidence="3">DNA-directed RNA polymerase subunit L</fullName>
    </alternativeName>
</protein>
<name>B3TAR1_9ARCH</name>
<evidence type="ECO:0000256" key="3">
    <source>
        <dbReference type="HAMAP-Rule" id="MF_00261"/>
    </source>
</evidence>
<feature type="domain" description="DNA-directed RNA polymerase RBP11-like dimerisation" evidence="4">
    <location>
        <begin position="51"/>
        <end position="120"/>
    </location>
</feature>
<comment type="similarity">
    <text evidence="3">Belongs to the archaeal Rpo11/eukaryotic RPB11/RPC19 RNA polymerase subunit family.</text>
</comment>
<evidence type="ECO:0000256" key="2">
    <source>
        <dbReference type="ARBA" id="ARBA00023163"/>
    </source>
</evidence>
<dbReference type="InterPro" id="IPR009025">
    <property type="entry name" value="RBP11-like_dimer"/>
</dbReference>
<dbReference type="GO" id="GO:0000428">
    <property type="term" value="C:DNA-directed RNA polymerase complex"/>
    <property type="evidence" value="ECO:0007669"/>
    <property type="project" value="UniProtKB-KW"/>
</dbReference>
<dbReference type="HAMAP" id="MF_00261">
    <property type="entry name" value="RNApol_arch_Rpo11"/>
    <property type="match status" value="1"/>
</dbReference>
<dbReference type="GO" id="GO:0005737">
    <property type="term" value="C:cytoplasm"/>
    <property type="evidence" value="ECO:0007669"/>
    <property type="project" value="UniProtKB-SubCell"/>
</dbReference>
<keyword evidence="1 3" id="KW-0240">DNA-directed RNA polymerase</keyword>